<keyword evidence="2" id="KW-1185">Reference proteome</keyword>
<dbReference type="Gene3D" id="1.10.1370.30">
    <property type="match status" value="1"/>
</dbReference>
<dbReference type="SUPFAM" id="SSF55486">
    <property type="entry name" value="Metalloproteases ('zincins'), catalytic domain"/>
    <property type="match status" value="1"/>
</dbReference>
<gene>
    <name evidence="1" type="ORF">O2N63_09575</name>
</gene>
<dbReference type="Proteomes" id="UP001528040">
    <property type="component" value="Unassembled WGS sequence"/>
</dbReference>
<protein>
    <submittedName>
        <fullName evidence="1">Uncharacterized protein</fullName>
    </submittedName>
</protein>
<dbReference type="RefSeq" id="WP_271054041.1">
    <property type="nucleotide sequence ID" value="NZ_JAQIIO010000004.1"/>
</dbReference>
<evidence type="ECO:0000313" key="1">
    <source>
        <dbReference type="EMBL" id="MDA5094337.1"/>
    </source>
</evidence>
<evidence type="ECO:0000313" key="2">
    <source>
        <dbReference type="Proteomes" id="UP001528040"/>
    </source>
</evidence>
<dbReference type="EMBL" id="JAQIIO010000004">
    <property type="protein sequence ID" value="MDA5094337.1"/>
    <property type="molecule type" value="Genomic_DNA"/>
</dbReference>
<name>A0ABT4W3G8_9RHOB</name>
<accession>A0ABT4W3G8</accession>
<proteinExistence type="predicted"/>
<comment type="caution">
    <text evidence="1">The sequence shown here is derived from an EMBL/GenBank/DDBJ whole genome shotgun (WGS) entry which is preliminary data.</text>
</comment>
<organism evidence="1 2">
    <name type="scientific">Aliiroseovarius salicola</name>
    <dbReference type="NCBI Taxonomy" id="3009082"/>
    <lineage>
        <taxon>Bacteria</taxon>
        <taxon>Pseudomonadati</taxon>
        <taxon>Pseudomonadota</taxon>
        <taxon>Alphaproteobacteria</taxon>
        <taxon>Rhodobacterales</taxon>
        <taxon>Paracoccaceae</taxon>
        <taxon>Aliiroseovarius</taxon>
    </lineage>
</organism>
<sequence length="247" mass="27852">MTSDMEHCAPAILSDWLKYHDLTPDLCTQILENAPAPGNPTLPRPHNKPVNLNPVDVWNTCGEAVIASMPESAAKVHHVLENATVEFSPDTARYPRAFTLHDNGRGLPYASCPWTGRGSDILMLAHEFGHALQIVACEGRDMPPVTREICAHLSEDWMLQHMQKQNRALIENLEKWAVYSAAKTLARDRKTLLAALDHPQATYNYQWNYPLARCLAWSLIKHQDPLDFWKLFRGKTNLSSLTSALYS</sequence>
<reference evidence="1 2" key="1">
    <citation type="submission" date="2023-01" db="EMBL/GenBank/DDBJ databases">
        <authorList>
            <person name="Yoon J.-W."/>
        </authorList>
    </citation>
    <scope>NUCLEOTIDE SEQUENCE [LARGE SCALE GENOMIC DNA]</scope>
    <source>
        <strain evidence="1 2">KMU-50</strain>
    </source>
</reference>